<accession>K9VSE3</accession>
<evidence type="ECO:0000313" key="5">
    <source>
        <dbReference type="Proteomes" id="UP000010478"/>
    </source>
</evidence>
<dbReference type="PROSITE" id="PS50077">
    <property type="entry name" value="HEAT_REPEAT"/>
    <property type="match status" value="1"/>
</dbReference>
<proteinExistence type="predicted"/>
<reference evidence="4 5" key="1">
    <citation type="submission" date="2012-05" db="EMBL/GenBank/DDBJ databases">
        <title>Finished plasmid 3 of genome of Oscillatoria sp. PCC 7112.</title>
        <authorList>
            <consortium name="US DOE Joint Genome Institute"/>
            <person name="Gugger M."/>
            <person name="Coursin T."/>
            <person name="Rippka R."/>
            <person name="Tandeau De Marsac N."/>
            <person name="Huntemann M."/>
            <person name="Wei C.-L."/>
            <person name="Han J."/>
            <person name="Detter J.C."/>
            <person name="Han C."/>
            <person name="Tapia R."/>
            <person name="Davenport K."/>
            <person name="Daligault H."/>
            <person name="Erkkila T."/>
            <person name="Gu W."/>
            <person name="Munk A.C.C."/>
            <person name="Teshima H."/>
            <person name="Xu Y."/>
            <person name="Chain P."/>
            <person name="Chen A."/>
            <person name="Krypides N."/>
            <person name="Mavromatis K."/>
            <person name="Markowitz V."/>
            <person name="Szeto E."/>
            <person name="Ivanova N."/>
            <person name="Mikhailova N."/>
            <person name="Ovchinnikova G."/>
            <person name="Pagani I."/>
            <person name="Pati A."/>
            <person name="Goodwin L."/>
            <person name="Peters L."/>
            <person name="Pitluck S."/>
            <person name="Woyke T."/>
            <person name="Kerfeld C."/>
        </authorList>
    </citation>
    <scope>NUCLEOTIDE SEQUENCE [LARGE SCALE GENOMIC DNA]</scope>
    <source>
        <strain evidence="4 5">PCC 7112</strain>
        <plasmid evidence="4 5">pOSC7112.03</plasmid>
    </source>
</reference>
<dbReference type="KEGG" id="oni:Osc7112_6768"/>
<keyword evidence="4" id="KW-0614">Plasmid</keyword>
<dbReference type="RefSeq" id="WP_015179825.1">
    <property type="nucleotide sequence ID" value="NC_019731.1"/>
</dbReference>
<dbReference type="InterPro" id="IPR016024">
    <property type="entry name" value="ARM-type_fold"/>
</dbReference>
<keyword evidence="5" id="KW-1185">Reference proteome</keyword>
<dbReference type="SMART" id="SM00567">
    <property type="entry name" value="EZ_HEAT"/>
    <property type="match status" value="4"/>
</dbReference>
<dbReference type="GO" id="GO:0016491">
    <property type="term" value="F:oxidoreductase activity"/>
    <property type="evidence" value="ECO:0007669"/>
    <property type="project" value="TreeGrafter"/>
</dbReference>
<dbReference type="EMBL" id="CP003617">
    <property type="protein sequence ID" value="AFZ10861.1"/>
    <property type="molecule type" value="Genomic_DNA"/>
</dbReference>
<dbReference type="Gene3D" id="1.25.10.10">
    <property type="entry name" value="Leucine-rich Repeat Variant"/>
    <property type="match status" value="2"/>
</dbReference>
<dbReference type="HOGENOM" id="CLU_1018499_0_0_3"/>
<evidence type="ECO:0000256" key="2">
    <source>
        <dbReference type="ARBA" id="ARBA00022738"/>
    </source>
</evidence>
<dbReference type="Pfam" id="PF13646">
    <property type="entry name" value="HEAT_2"/>
    <property type="match status" value="2"/>
</dbReference>
<dbReference type="PANTHER" id="PTHR12697">
    <property type="entry name" value="PBS LYASE HEAT-LIKE PROTEIN"/>
    <property type="match status" value="1"/>
</dbReference>
<comment type="function">
    <text evidence="3">Catalyzes the hydroxylation of the N(6)-(4-aminobutyl)-L-lysine intermediate produced by deoxyhypusine synthase/DHPS on a critical lysine of the eukaryotic translation initiation factor 5A/eIF-5A. This is the second step of the post-translational modification of that lysine into an unusual amino acid residue named hypusine. Hypusination is unique to mature eIF-5A factor and is essential for its function.</text>
</comment>
<dbReference type="AlphaFoldDB" id="K9VSE3"/>
<sequence>MDDLLVRELLEDCRSGDSCKQTLAIMKLQDLKVHKAVPILIELLTSPEENIRGLAVEALGWLGEEKKETVGPVLVRMLADSEERVRADALDGLARLQYKPAIEEVLSALTKDPEWLVRVSAAEALADLAEVGDLKILEGLEQALSDPIEPVRAYAACTLGILGTPKIIPKLQNYFESEESLDTKAEILAAQYRLGKQNALYPLLELLENADEHLVEVILNILGDLADRKTPLIIAEDSSIICNSLTKVAPKFFTERYHAEQVITQLENLSL</sequence>
<evidence type="ECO:0000256" key="1">
    <source>
        <dbReference type="ARBA" id="ARBA00022549"/>
    </source>
</evidence>
<dbReference type="InterPro" id="IPR004155">
    <property type="entry name" value="PBS_lyase_HEAT"/>
</dbReference>
<dbReference type="InterPro" id="IPR011989">
    <property type="entry name" value="ARM-like"/>
</dbReference>
<evidence type="ECO:0000313" key="4">
    <source>
        <dbReference type="EMBL" id="AFZ10861.1"/>
    </source>
</evidence>
<dbReference type="Proteomes" id="UP000010478">
    <property type="component" value="Plasmid pOSC7112.03"/>
</dbReference>
<name>K9VSE3_9CYAN</name>
<keyword evidence="2" id="KW-0605">Phycobilisome</keyword>
<dbReference type="SUPFAM" id="SSF48371">
    <property type="entry name" value="ARM repeat"/>
    <property type="match status" value="1"/>
</dbReference>
<keyword evidence="1" id="KW-0042">Antenna complex</keyword>
<dbReference type="OrthoDB" id="452432at2"/>
<geneLocation type="plasmid" evidence="4 5">
    <name>pOSC7112.03</name>
</geneLocation>
<protein>
    <submittedName>
        <fullName evidence="4">HEAT domain containing protein</fullName>
    </submittedName>
</protein>
<dbReference type="GO" id="GO:0030089">
    <property type="term" value="C:phycobilisome"/>
    <property type="evidence" value="ECO:0007669"/>
    <property type="project" value="UniProtKB-KW"/>
</dbReference>
<evidence type="ECO:0000256" key="3">
    <source>
        <dbReference type="ARBA" id="ARBA00045876"/>
    </source>
</evidence>
<dbReference type="PANTHER" id="PTHR12697:SF5">
    <property type="entry name" value="DEOXYHYPUSINE HYDROXYLASE"/>
    <property type="match status" value="1"/>
</dbReference>
<gene>
    <name evidence="4" type="ORF">Osc7112_6768</name>
</gene>
<organism evidence="4 5">
    <name type="scientific">Phormidium nigroviride PCC 7112</name>
    <dbReference type="NCBI Taxonomy" id="179408"/>
    <lineage>
        <taxon>Bacteria</taxon>
        <taxon>Bacillati</taxon>
        <taxon>Cyanobacteriota</taxon>
        <taxon>Cyanophyceae</taxon>
        <taxon>Oscillatoriophycideae</taxon>
        <taxon>Oscillatoriales</taxon>
        <taxon>Oscillatoriaceae</taxon>
        <taxon>Phormidium</taxon>
    </lineage>
</organism>
<dbReference type="InterPro" id="IPR021133">
    <property type="entry name" value="HEAT_type_2"/>
</dbReference>